<keyword evidence="9" id="KW-1185">Reference proteome</keyword>
<evidence type="ECO:0000259" key="7">
    <source>
        <dbReference type="Pfam" id="PF07715"/>
    </source>
</evidence>
<proteinExistence type="inferred from homology"/>
<evidence type="ECO:0000256" key="5">
    <source>
        <dbReference type="SAM" id="SignalP"/>
    </source>
</evidence>
<protein>
    <submittedName>
        <fullName evidence="8">TonB-dependent receptor plug domain-containing protein</fullName>
    </submittedName>
</protein>
<dbReference type="PANTHER" id="PTHR40980">
    <property type="entry name" value="PLUG DOMAIN-CONTAINING PROTEIN"/>
    <property type="match status" value="1"/>
</dbReference>
<evidence type="ECO:0000256" key="1">
    <source>
        <dbReference type="ARBA" id="ARBA00004442"/>
    </source>
</evidence>
<dbReference type="EMBL" id="WSQA01000009">
    <property type="protein sequence ID" value="MVZ62857.1"/>
    <property type="molecule type" value="Genomic_DNA"/>
</dbReference>
<organism evidence="8 9">
    <name type="scientific">Sphingobacterium humi</name>
    <dbReference type="NCBI Taxonomy" id="1796905"/>
    <lineage>
        <taxon>Bacteria</taxon>
        <taxon>Pseudomonadati</taxon>
        <taxon>Bacteroidota</taxon>
        <taxon>Sphingobacteriia</taxon>
        <taxon>Sphingobacteriales</taxon>
        <taxon>Sphingobacteriaceae</taxon>
        <taxon>Sphingobacterium</taxon>
    </lineage>
</organism>
<dbReference type="InterPro" id="IPR008969">
    <property type="entry name" value="CarboxyPept-like_regulatory"/>
</dbReference>
<dbReference type="OrthoDB" id="9768470at2"/>
<evidence type="ECO:0000313" key="9">
    <source>
        <dbReference type="Proteomes" id="UP000435036"/>
    </source>
</evidence>
<keyword evidence="5" id="KW-0732">Signal</keyword>
<feature type="domain" description="TonB-dependent receptor-like beta-barrel" evidence="6">
    <location>
        <begin position="382"/>
        <end position="839"/>
    </location>
</feature>
<gene>
    <name evidence="8" type="ORF">GQF63_12555</name>
</gene>
<evidence type="ECO:0000256" key="4">
    <source>
        <dbReference type="RuleBase" id="RU003357"/>
    </source>
</evidence>
<dbReference type="InterPro" id="IPR000531">
    <property type="entry name" value="Beta-barrel_TonB"/>
</dbReference>
<evidence type="ECO:0000259" key="6">
    <source>
        <dbReference type="Pfam" id="PF00593"/>
    </source>
</evidence>
<dbReference type="InterPro" id="IPR036942">
    <property type="entry name" value="Beta-barrel_TonB_sf"/>
</dbReference>
<feature type="signal peptide" evidence="5">
    <location>
        <begin position="1"/>
        <end position="20"/>
    </location>
</feature>
<comment type="subcellular location">
    <subcellularLocation>
        <location evidence="1 4">Cell outer membrane</location>
    </subcellularLocation>
</comment>
<comment type="caution">
    <text evidence="8">The sequence shown here is derived from an EMBL/GenBank/DDBJ whole genome shotgun (WGS) entry which is preliminary data.</text>
</comment>
<dbReference type="PANTHER" id="PTHR40980:SF5">
    <property type="entry name" value="TONB-DEPENDENT RECEPTOR"/>
    <property type="match status" value="1"/>
</dbReference>
<dbReference type="Gene3D" id="2.170.130.10">
    <property type="entry name" value="TonB-dependent receptor, plug domain"/>
    <property type="match status" value="1"/>
</dbReference>
<dbReference type="Gene3D" id="2.60.40.1120">
    <property type="entry name" value="Carboxypeptidase-like, regulatory domain"/>
    <property type="match status" value="1"/>
</dbReference>
<keyword evidence="4" id="KW-0798">TonB box</keyword>
<dbReference type="SUPFAM" id="SSF56935">
    <property type="entry name" value="Porins"/>
    <property type="match status" value="1"/>
</dbReference>
<accession>A0A6N8L0M2</accession>
<dbReference type="AlphaFoldDB" id="A0A6N8L0M2"/>
<evidence type="ECO:0000256" key="3">
    <source>
        <dbReference type="ARBA" id="ARBA00023237"/>
    </source>
</evidence>
<feature type="domain" description="TonB-dependent receptor plug" evidence="7">
    <location>
        <begin position="135"/>
        <end position="231"/>
    </location>
</feature>
<dbReference type="RefSeq" id="WP_160369581.1">
    <property type="nucleotide sequence ID" value="NZ_WSQA01000009.1"/>
</dbReference>
<evidence type="ECO:0000256" key="2">
    <source>
        <dbReference type="ARBA" id="ARBA00023136"/>
    </source>
</evidence>
<dbReference type="Pfam" id="PF07715">
    <property type="entry name" value="Plug"/>
    <property type="match status" value="1"/>
</dbReference>
<dbReference type="InterPro" id="IPR012910">
    <property type="entry name" value="Plug_dom"/>
</dbReference>
<dbReference type="Pfam" id="PF13715">
    <property type="entry name" value="CarbopepD_reg_2"/>
    <property type="match status" value="1"/>
</dbReference>
<keyword evidence="8" id="KW-0675">Receptor</keyword>
<keyword evidence="2 4" id="KW-0472">Membrane</keyword>
<reference evidence="8 9" key="1">
    <citation type="submission" date="2019-12" db="EMBL/GenBank/DDBJ databases">
        <authorList>
            <person name="Dong K."/>
        </authorList>
    </citation>
    <scope>NUCLEOTIDE SEQUENCE [LARGE SCALE GENOMIC DNA]</scope>
    <source>
        <strain evidence="8 9">JCM 31225</strain>
    </source>
</reference>
<sequence length="915" mass="101803">MNCIKTFVSIMLLCVATVVAYAQQAAYGVKGVVVDVENYTPLKGATITIANSPLGTTTNEKGEFFIPLPSDKASEYLIRASIMGYDAQEVKFTLGNTDTEFVSFALKNKDAVIEEVVVTRRREKASELALLEERRKSNLMVESIGTQELSRKGVSDARAALTKMAGVSRQEGAKNVFVRGLGDRYNSSSLNGLPLPSEDPLYKNISLDFFSSDVIQSINVNKTFNSQIGGDVAGANVDIFTKEATGNSLEIAISGGGNSQTVGADNFRRIDGTNWFGSLPGGSKPNITDFSQYSFKNKWNPSAQNNLFNSSFRILGNRRFMLGNNPLSLFFVGSMDSKYKKYDGLIQQSSDAGSELMSQKFVTNEYKVAQSAMLNLRYGWDNNALSFNSLYIHDQTQDLRDFNGRDVGTGDGDNDIVYRRRQQVNDNHIFVNQLHGKLNFNDTWSADLGAGLNYAIGNEPDRRLNTFIFKNNNLGFSYNSSGENQRYFSNMTETGLVSKAIVAYKIANEGGLDRKIEVGYNGNHTQRDFDFWELNHKMLAAEFPTIDMDNVDAILNQEGAGKYFDLSTDMGGSTVAEKMKPFFYRGKKQVNSALASGTYQFSEAFTAILGFRYDQVNQTISFLSNTPDFSTNNFTKLNKGFFLPSLNLKYNLNEKMIVRASGSKTYTLPQFIELAPMRYRGNNNFTQGNPELIPSTTYNADVKWEMYPENGELVAVTAFFKKINDPISRVEVPSAGNTLTFLNVGKDAQVYGVELEVKKDLIKSENTYGTNVLSGGLNVAYLHSVQNLIREKGGFSNDKDKLEGASPVLVNADLSYKMHMRNLDLQPSVVFNYFADRVYSIGTAGYQNIIEKGIPSLDFVLQSTLKKKIGINVKAENILNPERKLLREFSNGQPDFLLESYKRGVDFSLGLSYKF</sequence>
<name>A0A6N8L0M2_9SPHI</name>
<dbReference type="Pfam" id="PF00593">
    <property type="entry name" value="TonB_dep_Rec_b-barrel"/>
    <property type="match status" value="1"/>
</dbReference>
<dbReference type="InterPro" id="IPR037066">
    <property type="entry name" value="Plug_dom_sf"/>
</dbReference>
<dbReference type="SUPFAM" id="SSF49464">
    <property type="entry name" value="Carboxypeptidase regulatory domain-like"/>
    <property type="match status" value="1"/>
</dbReference>
<comment type="similarity">
    <text evidence="4">Belongs to the TonB-dependent receptor family.</text>
</comment>
<feature type="chain" id="PRO_5026681037" evidence="5">
    <location>
        <begin position="21"/>
        <end position="915"/>
    </location>
</feature>
<dbReference type="GO" id="GO:0009279">
    <property type="term" value="C:cell outer membrane"/>
    <property type="evidence" value="ECO:0007669"/>
    <property type="project" value="UniProtKB-SubCell"/>
</dbReference>
<evidence type="ECO:0000313" key="8">
    <source>
        <dbReference type="EMBL" id="MVZ62857.1"/>
    </source>
</evidence>
<dbReference type="Proteomes" id="UP000435036">
    <property type="component" value="Unassembled WGS sequence"/>
</dbReference>
<dbReference type="Gene3D" id="2.40.170.20">
    <property type="entry name" value="TonB-dependent receptor, beta-barrel domain"/>
    <property type="match status" value="1"/>
</dbReference>
<keyword evidence="3" id="KW-0998">Cell outer membrane</keyword>